<name>A0A4C1Y7K3_EUMVA</name>
<reference evidence="2 3" key="1">
    <citation type="journal article" date="2019" name="Commun. Biol.">
        <title>The bagworm genome reveals a unique fibroin gene that provides high tensile strength.</title>
        <authorList>
            <person name="Kono N."/>
            <person name="Nakamura H."/>
            <person name="Ohtoshi R."/>
            <person name="Tomita M."/>
            <person name="Numata K."/>
            <person name="Arakawa K."/>
        </authorList>
    </citation>
    <scope>NUCLEOTIDE SEQUENCE [LARGE SCALE GENOMIC DNA]</scope>
</reference>
<dbReference type="OrthoDB" id="415822at2759"/>
<dbReference type="Proteomes" id="UP000299102">
    <property type="component" value="Unassembled WGS sequence"/>
</dbReference>
<gene>
    <name evidence="2" type="ORF">EVAR_47932_1</name>
</gene>
<evidence type="ECO:0000256" key="1">
    <source>
        <dbReference type="SAM" id="Coils"/>
    </source>
</evidence>
<protein>
    <submittedName>
        <fullName evidence="2">115 kDa protein in type-1 retrotransposable element R1DM</fullName>
    </submittedName>
</protein>
<evidence type="ECO:0000313" key="2">
    <source>
        <dbReference type="EMBL" id="GBP70549.1"/>
    </source>
</evidence>
<organism evidence="2 3">
    <name type="scientific">Eumeta variegata</name>
    <name type="common">Bagworm moth</name>
    <name type="synonym">Eumeta japonica</name>
    <dbReference type="NCBI Taxonomy" id="151549"/>
    <lineage>
        <taxon>Eukaryota</taxon>
        <taxon>Metazoa</taxon>
        <taxon>Ecdysozoa</taxon>
        <taxon>Arthropoda</taxon>
        <taxon>Hexapoda</taxon>
        <taxon>Insecta</taxon>
        <taxon>Pterygota</taxon>
        <taxon>Neoptera</taxon>
        <taxon>Endopterygota</taxon>
        <taxon>Lepidoptera</taxon>
        <taxon>Glossata</taxon>
        <taxon>Ditrysia</taxon>
        <taxon>Tineoidea</taxon>
        <taxon>Psychidae</taxon>
        <taxon>Oiketicinae</taxon>
        <taxon>Eumeta</taxon>
    </lineage>
</organism>
<feature type="coiled-coil region" evidence="1">
    <location>
        <begin position="45"/>
        <end position="72"/>
    </location>
</feature>
<accession>A0A4C1Y7K3</accession>
<dbReference type="EMBL" id="BGZK01001078">
    <property type="protein sequence ID" value="GBP70549.1"/>
    <property type="molecule type" value="Genomic_DNA"/>
</dbReference>
<comment type="caution">
    <text evidence="2">The sequence shown here is derived from an EMBL/GenBank/DDBJ whole genome shotgun (WGS) entry which is preliminary data.</text>
</comment>
<proteinExistence type="predicted"/>
<dbReference type="PANTHER" id="PTHR19446">
    <property type="entry name" value="REVERSE TRANSCRIPTASES"/>
    <property type="match status" value="1"/>
</dbReference>
<sequence length="264" mass="30881">MQYSGKCRLAKILRVNRRTSAVDWKVKSFDPAALMVALYCKAFIIESAEEKTEDLMNKRRCWKELLEEVEKDPWERPYKVVMAHLKSQPMPSPTSPKLLQKNLTVLFPQQRKFDYPTAQDESEDIPTVTEKDYYLDLETYETCLKEGYFPSRWQQQRLVLLLKGKKPPEEPSSYRPLCMLDTAAKDAIAGTRWKGRTKKYCLVTTLDIRNAFNSANWDCIMRALEEKNITKYLCRVVESYFTNRVLKYDTEKGLKEYKITGGVP</sequence>
<evidence type="ECO:0000313" key="3">
    <source>
        <dbReference type="Proteomes" id="UP000299102"/>
    </source>
</evidence>
<keyword evidence="3" id="KW-1185">Reference proteome</keyword>
<dbReference type="AlphaFoldDB" id="A0A4C1Y7K3"/>
<keyword evidence="1" id="KW-0175">Coiled coil</keyword>